<keyword evidence="3" id="KW-1185">Reference proteome</keyword>
<comment type="similarity">
    <text evidence="1">Belongs to the pseudouridine synthase RluA family.</text>
</comment>
<dbReference type="AlphaFoldDB" id="A0AAJ7C0L0"/>
<evidence type="ECO:0000256" key="1">
    <source>
        <dbReference type="ARBA" id="ARBA00010876"/>
    </source>
</evidence>
<dbReference type="Pfam" id="PF00849">
    <property type="entry name" value="PseudoU_synth_2"/>
    <property type="match status" value="1"/>
</dbReference>
<gene>
    <name evidence="4" type="primary">LOC107269136</name>
</gene>
<dbReference type="GeneID" id="107269136"/>
<proteinExistence type="inferred from homology"/>
<evidence type="ECO:0000313" key="4">
    <source>
        <dbReference type="RefSeq" id="XP_015598170.1"/>
    </source>
</evidence>
<dbReference type="Proteomes" id="UP000694920">
    <property type="component" value="Unplaced"/>
</dbReference>
<evidence type="ECO:0000259" key="2">
    <source>
        <dbReference type="Pfam" id="PF00849"/>
    </source>
</evidence>
<dbReference type="InterPro" id="IPR020103">
    <property type="entry name" value="PsdUridine_synth_cat_dom_sf"/>
</dbReference>
<name>A0AAJ7C0L0_CEPCN</name>
<dbReference type="KEGG" id="ccin:107269136"/>
<dbReference type="InterPro" id="IPR006145">
    <property type="entry name" value="PsdUridine_synth_RsuA/RluA"/>
</dbReference>
<dbReference type="PANTHER" id="PTHR21600:SF87">
    <property type="entry name" value="RNA PSEUDOURIDYLATE SYNTHASE DOMAIN-CONTAINING PROTEIN 1"/>
    <property type="match status" value="1"/>
</dbReference>
<dbReference type="GO" id="GO:0000455">
    <property type="term" value="P:enzyme-directed rRNA pseudouridine synthesis"/>
    <property type="evidence" value="ECO:0007669"/>
    <property type="project" value="TreeGrafter"/>
</dbReference>
<reference evidence="4" key="1">
    <citation type="submission" date="2025-08" db="UniProtKB">
        <authorList>
            <consortium name="RefSeq"/>
        </authorList>
    </citation>
    <scope>IDENTIFICATION</scope>
</reference>
<dbReference type="CDD" id="cd02869">
    <property type="entry name" value="PseudoU_synth_RluA_like"/>
    <property type="match status" value="1"/>
</dbReference>
<organism evidence="3 4">
    <name type="scientific">Cephus cinctus</name>
    <name type="common">Wheat stem sawfly</name>
    <dbReference type="NCBI Taxonomy" id="211228"/>
    <lineage>
        <taxon>Eukaryota</taxon>
        <taxon>Metazoa</taxon>
        <taxon>Ecdysozoa</taxon>
        <taxon>Arthropoda</taxon>
        <taxon>Hexapoda</taxon>
        <taxon>Insecta</taxon>
        <taxon>Pterygota</taxon>
        <taxon>Neoptera</taxon>
        <taxon>Endopterygota</taxon>
        <taxon>Hymenoptera</taxon>
        <taxon>Cephoidea</taxon>
        <taxon>Cephidae</taxon>
        <taxon>Cephus</taxon>
    </lineage>
</organism>
<evidence type="ECO:0000313" key="3">
    <source>
        <dbReference type="Proteomes" id="UP000694920"/>
    </source>
</evidence>
<dbReference type="InterPro" id="IPR050188">
    <property type="entry name" value="RluA_PseudoU_synthase"/>
</dbReference>
<dbReference type="GO" id="GO:0003723">
    <property type="term" value="F:RNA binding"/>
    <property type="evidence" value="ECO:0007669"/>
    <property type="project" value="InterPro"/>
</dbReference>
<dbReference type="Gene3D" id="3.30.2350.10">
    <property type="entry name" value="Pseudouridine synthase"/>
    <property type="match status" value="1"/>
</dbReference>
<dbReference type="RefSeq" id="XP_015598170.1">
    <property type="nucleotide sequence ID" value="XM_015742684.2"/>
</dbReference>
<protein>
    <submittedName>
        <fullName evidence="4">RNA pseudouridylate synthase domain-containing protein 1</fullName>
    </submittedName>
</protein>
<dbReference type="SUPFAM" id="SSF55120">
    <property type="entry name" value="Pseudouridine synthase"/>
    <property type="match status" value="1"/>
</dbReference>
<feature type="domain" description="Pseudouridine synthase RsuA/RluA-like" evidence="2">
    <location>
        <begin position="50"/>
        <end position="215"/>
    </location>
</feature>
<accession>A0AAJ7C0L0</accession>
<dbReference type="PANTHER" id="PTHR21600">
    <property type="entry name" value="MITOCHONDRIAL RNA PSEUDOURIDINE SYNTHASE"/>
    <property type="match status" value="1"/>
</dbReference>
<dbReference type="GO" id="GO:0009982">
    <property type="term" value="F:pseudouridine synthase activity"/>
    <property type="evidence" value="ECO:0007669"/>
    <property type="project" value="InterPro"/>
</dbReference>
<sequence length="306" mass="35798">MRSYFFKIGTFIYNLPKKIIGYPFSKLYFLKSLLTNDHQNHLEILYHSNNFLVVSKPYDMVINSDNPDLKHSLQAEVRKRFPNLVNPSLCHDFHFVHRLDYVTSGVICLALNKKAARAAANAFANRKVKKYYLALVHGHIQSPYIIIDKAIGMDIREKDGNHKICTIDSVYCEKPRESYTTLLVLERGFRDNKPATKVLLYPETGRRHQLRVHCAYIGHTIIGDYTYSEKQDIEPYRTFLHSFRLILKTSLEDLDVRTSDPFVTSNSRNCWRPTEFVRVLDENTFSDVGLLIRHSNNWNNRRLLKK</sequence>